<name>A0ABN3VBJ6_9PSEU</name>
<gene>
    <name evidence="1" type="ORF">GCM10010470_25020</name>
</gene>
<dbReference type="Pfam" id="PF11382">
    <property type="entry name" value="MctB"/>
    <property type="match status" value="1"/>
</dbReference>
<accession>A0ABN3VBJ6</accession>
<proteinExistence type="predicted"/>
<comment type="caution">
    <text evidence="1">The sequence shown here is derived from an EMBL/GenBank/DDBJ whole genome shotgun (WGS) entry which is preliminary data.</text>
</comment>
<dbReference type="RefSeq" id="WP_344679755.1">
    <property type="nucleotide sequence ID" value="NZ_BAAAUX010000011.1"/>
</dbReference>
<evidence type="ECO:0000313" key="1">
    <source>
        <dbReference type="EMBL" id="GAA2789370.1"/>
    </source>
</evidence>
<evidence type="ECO:0000313" key="2">
    <source>
        <dbReference type="Proteomes" id="UP001500979"/>
    </source>
</evidence>
<dbReference type="Proteomes" id="UP001500979">
    <property type="component" value="Unassembled WGS sequence"/>
</dbReference>
<sequence length="312" mass="31803">MISPRHHVISIAAVFLALALGVILGSTSVSERLLSGVQGDRDALRGQVDQLRVEQADLRGKLENADRFGNAIAPAAVRGQLTGKPVVLLAGPTTAPEQRDAVKQLLSSSGANITGELQLTEGFTGPDRADQLRRVVTELMPAGAQLPVSADPGTLAGGLVGPLVLQDPRTGQPQASDEERAAALTGLTTGGFVNVVQEVRPAQAVVILTGERAAGERAQDHAAMLARFAAQVDRSGAGAVLAGTADSAQDTGPVGFVRSDGAIASALSTVDNIDTAAGRVALVMAVREQLGQQAGHYGAVASAQSPLPSSRG</sequence>
<reference evidence="1 2" key="1">
    <citation type="journal article" date="2019" name="Int. J. Syst. Evol. Microbiol.">
        <title>The Global Catalogue of Microorganisms (GCM) 10K type strain sequencing project: providing services to taxonomists for standard genome sequencing and annotation.</title>
        <authorList>
            <consortium name="The Broad Institute Genomics Platform"/>
            <consortium name="The Broad Institute Genome Sequencing Center for Infectious Disease"/>
            <person name="Wu L."/>
            <person name="Ma J."/>
        </authorList>
    </citation>
    <scope>NUCLEOTIDE SEQUENCE [LARGE SCALE GENOMIC DNA]</scope>
    <source>
        <strain evidence="1 2">JCM 9383</strain>
    </source>
</reference>
<dbReference type="EMBL" id="BAAAUX010000011">
    <property type="protein sequence ID" value="GAA2789370.1"/>
    <property type="molecule type" value="Genomic_DNA"/>
</dbReference>
<keyword evidence="2" id="KW-1185">Reference proteome</keyword>
<organism evidence="1 2">
    <name type="scientific">Saccharopolyspora taberi</name>
    <dbReference type="NCBI Taxonomy" id="60895"/>
    <lineage>
        <taxon>Bacteria</taxon>
        <taxon>Bacillati</taxon>
        <taxon>Actinomycetota</taxon>
        <taxon>Actinomycetes</taxon>
        <taxon>Pseudonocardiales</taxon>
        <taxon>Pseudonocardiaceae</taxon>
        <taxon>Saccharopolyspora</taxon>
    </lineage>
</organism>
<dbReference type="InterPro" id="IPR021522">
    <property type="entry name" value="MctB"/>
</dbReference>
<protein>
    <submittedName>
        <fullName evidence="1">Copper transporter</fullName>
    </submittedName>
</protein>